<evidence type="ECO:0000259" key="1">
    <source>
        <dbReference type="Pfam" id="PF02538"/>
    </source>
</evidence>
<dbReference type="Proteomes" id="UP000015347">
    <property type="component" value="Unassembled WGS sequence"/>
</dbReference>
<organism evidence="2 3">
    <name type="scientific">Salipiger mucosus DSM 16094</name>
    <dbReference type="NCBI Taxonomy" id="1123237"/>
    <lineage>
        <taxon>Bacteria</taxon>
        <taxon>Pseudomonadati</taxon>
        <taxon>Pseudomonadota</taxon>
        <taxon>Alphaproteobacteria</taxon>
        <taxon>Rhodobacterales</taxon>
        <taxon>Roseobacteraceae</taxon>
        <taxon>Salipiger</taxon>
    </lineage>
</organism>
<dbReference type="InterPro" id="IPR045079">
    <property type="entry name" value="Oxoprolinase-like"/>
</dbReference>
<evidence type="ECO:0000313" key="2">
    <source>
        <dbReference type="EMBL" id="EPX80354.1"/>
    </source>
</evidence>
<dbReference type="GO" id="GO:0017168">
    <property type="term" value="F:5-oxoprolinase (ATP-hydrolyzing) activity"/>
    <property type="evidence" value="ECO:0007669"/>
    <property type="project" value="TreeGrafter"/>
</dbReference>
<dbReference type="HOGENOM" id="CLU_020413_1_0_5"/>
<accession>S9S2B4</accession>
<gene>
    <name evidence="2" type="ORF">Salmuc_03670</name>
</gene>
<dbReference type="AlphaFoldDB" id="S9S2B4"/>
<dbReference type="GO" id="GO:0047423">
    <property type="term" value="F:N-methylhydantoinase (ATP-hydrolyzing) activity"/>
    <property type="evidence" value="ECO:0007669"/>
    <property type="project" value="UniProtKB-EC"/>
</dbReference>
<proteinExistence type="predicted"/>
<dbReference type="OrthoDB" id="9761586at2"/>
<dbReference type="EMBL" id="APVH01000032">
    <property type="protein sequence ID" value="EPX80354.1"/>
    <property type="molecule type" value="Genomic_DNA"/>
</dbReference>
<dbReference type="STRING" id="1123237.Salmuc_03670"/>
<dbReference type="eggNOG" id="COG0146">
    <property type="taxonomic scope" value="Bacteria"/>
</dbReference>
<dbReference type="RefSeq" id="WP_020038814.1">
    <property type="nucleotide sequence ID" value="NZ_KE557277.1"/>
</dbReference>
<feature type="domain" description="Hydantoinase B/oxoprolinase" evidence="1">
    <location>
        <begin position="7"/>
        <end position="525"/>
    </location>
</feature>
<dbReference type="GO" id="GO:0006749">
    <property type="term" value="P:glutathione metabolic process"/>
    <property type="evidence" value="ECO:0007669"/>
    <property type="project" value="TreeGrafter"/>
</dbReference>
<evidence type="ECO:0000313" key="3">
    <source>
        <dbReference type="Proteomes" id="UP000015347"/>
    </source>
</evidence>
<dbReference type="GO" id="GO:0005829">
    <property type="term" value="C:cytosol"/>
    <property type="evidence" value="ECO:0007669"/>
    <property type="project" value="TreeGrafter"/>
</dbReference>
<reference evidence="3" key="1">
    <citation type="journal article" date="2014" name="Stand. Genomic Sci.">
        <title>Genome sequence of the exopolysaccharide-producing Salipiger mucosus type strain (DSM 16094(T)), a moderately halophilic member of the Roseobacter clade.</title>
        <authorList>
            <person name="Riedel T."/>
            <person name="Spring S."/>
            <person name="Fiebig A."/>
            <person name="Petersen J."/>
            <person name="Kyrpides N.C."/>
            <person name="Goker M."/>
            <person name="Klenk H.P."/>
        </authorList>
    </citation>
    <scope>NUCLEOTIDE SEQUENCE [LARGE SCALE GENOMIC DNA]</scope>
    <source>
        <strain evidence="3">DSM 16094</strain>
    </source>
</reference>
<dbReference type="EC" id="3.5.2.14" evidence="2"/>
<protein>
    <submittedName>
        <fullName evidence="2">N-methylhydantoinase B</fullName>
        <ecNumber evidence="2">3.5.2.14</ecNumber>
    </submittedName>
</protein>
<keyword evidence="2" id="KW-0378">Hydrolase</keyword>
<comment type="caution">
    <text evidence="2">The sequence shown here is derived from an EMBL/GenBank/DDBJ whole genome shotgun (WGS) entry which is preliminary data.</text>
</comment>
<keyword evidence="3" id="KW-1185">Reference proteome</keyword>
<sequence>MSDMDTQLVILARGLQSAADEMAANLIRSAFSAVVREARDCSTALLDAEGRVVAQADMIPMQTAGLSESFRCAAEQLDLSGVTEDDFILLNDPYSGGQHLNDLIVFTPILHEGALIGWAGSTAHHLDIGGGSVGVNTTATELLQEGIVIPPLRLSKQRDWFGGMVERFFFANIRTPEIGRGDLDAQFAANLTGSRRVLEMVARHGADTVRAAMTEVMDYSERRMRAAIAALPDGSWEGEAFMDSDGVTPDVPVPVRVRVTVRGDEAELDFTGTAAQVRSMFNAPFACSMAGALTALRSLLGDTGMPANDGCNRPVTLIFPEGSLLNPRPGAPVRARGTASGRVLDAVHQALAPALPDRAPAQGMNATTGVYLARARPEGGYDIHLDVLGGGWGAAKGYEGIHATDYVLSSCRLTPSESIEMLNAHVRIEATALVEDGWGAGEFNGGMGVLRRYRVLADDVVLNLYSDHFTLPPRGIAGGSDGGCASLTLLRDGETRALGATSSVTLQRGDVVEIRLAGGGGWGDPRRRPREAVARDLADGVISESFAAREYGYLPTAADHKEKEPT</sequence>
<dbReference type="PANTHER" id="PTHR11365">
    <property type="entry name" value="5-OXOPROLINASE RELATED"/>
    <property type="match status" value="1"/>
</dbReference>
<dbReference type="Pfam" id="PF02538">
    <property type="entry name" value="Hydantoinase_B"/>
    <property type="match status" value="1"/>
</dbReference>
<dbReference type="PANTHER" id="PTHR11365:SF23">
    <property type="entry name" value="HYPOTHETICAL 5-OXOPROLINASE (EUROFUNG)-RELATED"/>
    <property type="match status" value="1"/>
</dbReference>
<dbReference type="InterPro" id="IPR003692">
    <property type="entry name" value="Hydantoinase_B"/>
</dbReference>
<name>S9S2B4_9RHOB</name>